<reference evidence="3" key="1">
    <citation type="submission" date="2019-11" db="EMBL/GenBank/DDBJ databases">
        <authorList>
            <person name="Feng L."/>
        </authorList>
    </citation>
    <scope>NUCLEOTIDE SEQUENCE</scope>
    <source>
        <strain evidence="3">AcaccaeLFYP115</strain>
    </source>
</reference>
<dbReference type="AlphaFoldDB" id="A0A6N2QZG0"/>
<evidence type="ECO:0000256" key="2">
    <source>
        <dbReference type="SAM" id="SignalP"/>
    </source>
</evidence>
<dbReference type="PROSITE" id="PS51257">
    <property type="entry name" value="PROKAR_LIPOPROTEIN"/>
    <property type="match status" value="1"/>
</dbReference>
<keyword evidence="2" id="KW-0732">Signal</keyword>
<dbReference type="EMBL" id="CACRSQ010000002">
    <property type="protein sequence ID" value="VYS73827.1"/>
    <property type="molecule type" value="Genomic_DNA"/>
</dbReference>
<gene>
    <name evidence="3" type="ORF">ACLFYP115_00152</name>
</gene>
<evidence type="ECO:0000313" key="3">
    <source>
        <dbReference type="EMBL" id="VYS73827.1"/>
    </source>
</evidence>
<feature type="signal peptide" evidence="2">
    <location>
        <begin position="1"/>
        <end position="19"/>
    </location>
</feature>
<accession>A0A6N2QZG0</accession>
<dbReference type="RefSeq" id="WP_006566100.1">
    <property type="nucleotide sequence ID" value="NZ_BAABZP010000001.1"/>
</dbReference>
<protein>
    <recommendedName>
        <fullName evidence="4">Entericidin EcnA/B family protein</fullName>
    </recommendedName>
</protein>
<proteinExistence type="predicted"/>
<feature type="compositionally biased region" description="Polar residues" evidence="1">
    <location>
        <begin position="53"/>
        <end position="62"/>
    </location>
</feature>
<name>A0A6N2QZG0_9FIRM</name>
<feature type="compositionally biased region" description="Polar residues" evidence="1">
    <location>
        <begin position="27"/>
        <end position="37"/>
    </location>
</feature>
<feature type="region of interest" description="Disordered" evidence="1">
    <location>
        <begin position="27"/>
        <end position="64"/>
    </location>
</feature>
<sequence>MKNKITAILACGAFVFLLAGCQSTPKDQAEATTTQDIATTAEGTENATEKSTETQATASDTPDFSKYETKISQITKKIQAAKPVSDVSKNQDKFYSLKKELDAIDHELDTLDDDYEHQYDTGKLSAAKYKEIERRIDALEDKLDFAEDTLENKFGIDD</sequence>
<organism evidence="3">
    <name type="scientific">Anaerostipes caccae</name>
    <dbReference type="NCBI Taxonomy" id="105841"/>
    <lineage>
        <taxon>Bacteria</taxon>
        <taxon>Bacillati</taxon>
        <taxon>Bacillota</taxon>
        <taxon>Clostridia</taxon>
        <taxon>Lachnospirales</taxon>
        <taxon>Lachnospiraceae</taxon>
        <taxon>Anaerostipes</taxon>
    </lineage>
</organism>
<evidence type="ECO:0000256" key="1">
    <source>
        <dbReference type="SAM" id="MobiDB-lite"/>
    </source>
</evidence>
<evidence type="ECO:0008006" key="4">
    <source>
        <dbReference type="Google" id="ProtNLM"/>
    </source>
</evidence>
<feature type="chain" id="PRO_5038597984" description="Entericidin EcnA/B family protein" evidence="2">
    <location>
        <begin position="20"/>
        <end position="158"/>
    </location>
</feature>